<dbReference type="Proteomes" id="UP000326509">
    <property type="component" value="Unassembled WGS sequence"/>
</dbReference>
<organism evidence="1 2">
    <name type="scientific">Patiriisocius marinus</name>
    <dbReference type="NCBI Taxonomy" id="1397112"/>
    <lineage>
        <taxon>Bacteria</taxon>
        <taxon>Pseudomonadati</taxon>
        <taxon>Bacteroidota</taxon>
        <taxon>Flavobacteriia</taxon>
        <taxon>Flavobacteriales</taxon>
        <taxon>Flavobacteriaceae</taxon>
        <taxon>Patiriisocius</taxon>
    </lineage>
</organism>
<keyword evidence="2" id="KW-1185">Reference proteome</keyword>
<evidence type="ECO:0000313" key="1">
    <source>
        <dbReference type="EMBL" id="GER58674.1"/>
    </source>
</evidence>
<sequence>MFALNVKTIGRRNEKVPCTMGENFCPIAKLYPKKTSNITIENFLYFEKSNPIAKGMKIAVFPKIEFKKGKRE</sequence>
<proteinExistence type="predicted"/>
<dbReference type="AlphaFoldDB" id="A0A5J4IV40"/>
<evidence type="ECO:0000313" key="2">
    <source>
        <dbReference type="Proteomes" id="UP000326509"/>
    </source>
</evidence>
<name>A0A5J4IV40_9FLAO</name>
<dbReference type="EMBL" id="BKCG01000001">
    <property type="protein sequence ID" value="GER58674.1"/>
    <property type="molecule type" value="Genomic_DNA"/>
</dbReference>
<gene>
    <name evidence="1" type="ORF">ULMA_07820</name>
</gene>
<accession>A0A5J4IV40</accession>
<comment type="caution">
    <text evidence="1">The sequence shown here is derived from an EMBL/GenBank/DDBJ whole genome shotgun (WGS) entry which is preliminary data.</text>
</comment>
<protein>
    <submittedName>
        <fullName evidence="1">Uncharacterized protein</fullName>
    </submittedName>
</protein>
<reference evidence="1 2" key="1">
    <citation type="submission" date="2019-08" db="EMBL/GenBank/DDBJ databases">
        <title>Draft genome sequence of Ulvibacter marinus type strain NBRC 109484.</title>
        <authorList>
            <person name="Kawano K."/>
            <person name="Ushijima N."/>
            <person name="Kihara M."/>
            <person name="Itoh H."/>
        </authorList>
    </citation>
    <scope>NUCLEOTIDE SEQUENCE [LARGE SCALE GENOMIC DNA]</scope>
    <source>
        <strain evidence="1 2">NBRC 109484</strain>
    </source>
</reference>